<evidence type="ECO:0000313" key="3">
    <source>
        <dbReference type="Proteomes" id="UP000010077"/>
    </source>
</evidence>
<name>K7YLL6_9PROT</name>
<keyword evidence="1" id="KW-1133">Transmembrane helix</keyword>
<evidence type="ECO:0000313" key="2">
    <source>
        <dbReference type="EMBL" id="AFX98382.1"/>
    </source>
</evidence>
<organism evidence="2 3">
    <name type="scientific">Candidatus Endolissoclinum faulkneri L2</name>
    <dbReference type="NCBI Taxonomy" id="1193729"/>
    <lineage>
        <taxon>Bacteria</taxon>
        <taxon>Pseudomonadati</taxon>
        <taxon>Pseudomonadota</taxon>
        <taxon>Alphaproteobacteria</taxon>
        <taxon>Rhodospirillales</taxon>
        <taxon>Rhodospirillaceae</taxon>
        <taxon>Candidatus Endolissoclinum</taxon>
    </lineage>
</organism>
<dbReference type="KEGG" id="thal:A1OE_180"/>
<protein>
    <submittedName>
        <fullName evidence="2">Uncharacterized protein</fullName>
    </submittedName>
</protein>
<dbReference type="EMBL" id="CP003539">
    <property type="protein sequence ID" value="AFX98382.1"/>
    <property type="molecule type" value="Genomic_DNA"/>
</dbReference>
<reference evidence="2 3" key="1">
    <citation type="journal article" date="2012" name="Proc. Natl. Acad. Sci. U.S.A.">
        <title>Genome streamlining and chemical defense in a coral reef symbiosis.</title>
        <authorList>
            <person name="Kwan J.C."/>
            <person name="Donia M.S."/>
            <person name="Han A.W."/>
            <person name="Hirose E."/>
            <person name="Haygood M.G."/>
            <person name="Schmidt E.W."/>
        </authorList>
    </citation>
    <scope>NUCLEOTIDE SEQUENCE [LARGE SCALE GENOMIC DNA]</scope>
    <source>
        <strain evidence="2 3">L2</strain>
    </source>
</reference>
<keyword evidence="3" id="KW-1185">Reference proteome</keyword>
<dbReference type="AlphaFoldDB" id="K7YLL6"/>
<dbReference type="STRING" id="1193729.A1OE_180"/>
<evidence type="ECO:0000256" key="1">
    <source>
        <dbReference type="SAM" id="Phobius"/>
    </source>
</evidence>
<dbReference type="Proteomes" id="UP000010077">
    <property type="component" value="Chromosome"/>
</dbReference>
<feature type="transmembrane region" description="Helical" evidence="1">
    <location>
        <begin position="12"/>
        <end position="30"/>
    </location>
</feature>
<keyword evidence="1" id="KW-0472">Membrane</keyword>
<sequence>MIIKKNSKRVVYLVIIYDPHTCLYAILVLIKLKKLNNGLNTILI</sequence>
<keyword evidence="1" id="KW-0812">Transmembrane</keyword>
<gene>
    <name evidence="2" type="ORF">A1OE_180</name>
</gene>
<dbReference type="HOGENOM" id="CLU_3213793_0_0_5"/>
<proteinExistence type="predicted"/>
<accession>K7YLL6</accession>